<organism evidence="1 2">
    <name type="scientific">Plantactinospora solaniradicis</name>
    <dbReference type="NCBI Taxonomy" id="1723736"/>
    <lineage>
        <taxon>Bacteria</taxon>
        <taxon>Bacillati</taxon>
        <taxon>Actinomycetota</taxon>
        <taxon>Actinomycetes</taxon>
        <taxon>Micromonosporales</taxon>
        <taxon>Micromonosporaceae</taxon>
        <taxon>Plantactinospora</taxon>
    </lineage>
</organism>
<name>A0ABW1K4D8_9ACTN</name>
<reference evidence="2" key="1">
    <citation type="journal article" date="2019" name="Int. J. Syst. Evol. Microbiol.">
        <title>The Global Catalogue of Microorganisms (GCM) 10K type strain sequencing project: providing services to taxonomists for standard genome sequencing and annotation.</title>
        <authorList>
            <consortium name="The Broad Institute Genomics Platform"/>
            <consortium name="The Broad Institute Genome Sequencing Center for Infectious Disease"/>
            <person name="Wu L."/>
            <person name="Ma J."/>
        </authorList>
    </citation>
    <scope>NUCLEOTIDE SEQUENCE [LARGE SCALE GENOMIC DNA]</scope>
    <source>
        <strain evidence="2">ZS-35-S2</strain>
    </source>
</reference>
<dbReference type="EMBL" id="JBHSPR010000007">
    <property type="protein sequence ID" value="MFC6016290.1"/>
    <property type="molecule type" value="Genomic_DNA"/>
</dbReference>
<evidence type="ECO:0000313" key="1">
    <source>
        <dbReference type="EMBL" id="MFC6016290.1"/>
    </source>
</evidence>
<protein>
    <submittedName>
        <fullName evidence="1">Uncharacterized protein</fullName>
    </submittedName>
</protein>
<accession>A0ABW1K4D8</accession>
<proteinExistence type="predicted"/>
<dbReference type="Proteomes" id="UP001596203">
    <property type="component" value="Unassembled WGS sequence"/>
</dbReference>
<keyword evidence="2" id="KW-1185">Reference proteome</keyword>
<dbReference type="RefSeq" id="WP_377419519.1">
    <property type="nucleotide sequence ID" value="NZ_JBHSPR010000007.1"/>
</dbReference>
<comment type="caution">
    <text evidence="1">The sequence shown here is derived from an EMBL/GenBank/DDBJ whole genome shotgun (WGS) entry which is preliminary data.</text>
</comment>
<evidence type="ECO:0000313" key="2">
    <source>
        <dbReference type="Proteomes" id="UP001596203"/>
    </source>
</evidence>
<sequence length="63" mass="7122">MERTMTDVLTDALRRAADAHGVHEKELGRPDPDWPPWYAAHMTRTLTEQGYQLSGSDLQQGGR</sequence>
<gene>
    <name evidence="1" type="ORF">ACFP2T_08775</name>
</gene>